<dbReference type="GO" id="GO:0004413">
    <property type="term" value="F:homoserine kinase activity"/>
    <property type="evidence" value="ECO:0007669"/>
    <property type="project" value="UniProtKB-UniRule"/>
</dbReference>
<feature type="domain" description="GHMP kinase N-terminal" evidence="14">
    <location>
        <begin position="57"/>
        <end position="139"/>
    </location>
</feature>
<dbReference type="Pfam" id="PF00288">
    <property type="entry name" value="GHMP_kinases_N"/>
    <property type="match status" value="1"/>
</dbReference>
<dbReference type="Proteomes" id="UP000093514">
    <property type="component" value="Unassembled WGS sequence"/>
</dbReference>
<evidence type="ECO:0000256" key="8">
    <source>
        <dbReference type="ARBA" id="ARBA00022741"/>
    </source>
</evidence>
<evidence type="ECO:0000256" key="11">
    <source>
        <dbReference type="ARBA" id="ARBA00049375"/>
    </source>
</evidence>
<dbReference type="GO" id="GO:0005524">
    <property type="term" value="F:ATP binding"/>
    <property type="evidence" value="ECO:0007669"/>
    <property type="project" value="UniProtKB-UniRule"/>
</dbReference>
<dbReference type="GO" id="GO:0009088">
    <property type="term" value="P:threonine biosynthetic process"/>
    <property type="evidence" value="ECO:0007669"/>
    <property type="project" value="UniProtKB-UniRule"/>
</dbReference>
<keyword evidence="6 13" id="KW-0808">Transferase</keyword>
<dbReference type="HAMAP" id="MF_00384">
    <property type="entry name" value="Homoser_kinase"/>
    <property type="match status" value="1"/>
</dbReference>
<dbReference type="OrthoDB" id="9769912at2"/>
<comment type="subcellular location">
    <subcellularLocation>
        <location evidence="13">Cytoplasm</location>
    </subcellularLocation>
</comment>
<keyword evidence="13" id="KW-0963">Cytoplasm</keyword>
<reference evidence="17" key="1">
    <citation type="submission" date="2016-07" db="EMBL/GenBank/DDBJ databases">
        <authorList>
            <person name="Florea S."/>
            <person name="Webb J.S."/>
            <person name="Jaromczyk J."/>
            <person name="Schardl C.L."/>
        </authorList>
    </citation>
    <scope>NUCLEOTIDE SEQUENCE [LARGE SCALE GENOMIC DNA]</scope>
    <source>
        <strain evidence="17">Z6</strain>
    </source>
</reference>
<organism evidence="16 17">
    <name type="scientific">Orenia metallireducens</name>
    <dbReference type="NCBI Taxonomy" id="1413210"/>
    <lineage>
        <taxon>Bacteria</taxon>
        <taxon>Bacillati</taxon>
        <taxon>Bacillota</taxon>
        <taxon>Clostridia</taxon>
        <taxon>Halanaerobiales</taxon>
        <taxon>Halobacteroidaceae</taxon>
        <taxon>Orenia</taxon>
    </lineage>
</organism>
<dbReference type="InterPro" id="IPR013750">
    <property type="entry name" value="GHMP_kinase_C_dom"/>
</dbReference>
<evidence type="ECO:0000256" key="6">
    <source>
        <dbReference type="ARBA" id="ARBA00022679"/>
    </source>
</evidence>
<dbReference type="Gene3D" id="3.30.230.10">
    <property type="match status" value="1"/>
</dbReference>
<dbReference type="AlphaFoldDB" id="A0A1C0AAF3"/>
<evidence type="ECO:0000256" key="10">
    <source>
        <dbReference type="ARBA" id="ARBA00022840"/>
    </source>
</evidence>
<name>A0A1C0AAF3_9FIRM</name>
<evidence type="ECO:0000256" key="3">
    <source>
        <dbReference type="ARBA" id="ARBA00012078"/>
    </source>
</evidence>
<keyword evidence="9 13" id="KW-0418">Kinase</keyword>
<dbReference type="InterPro" id="IPR036554">
    <property type="entry name" value="GHMP_kinase_C_sf"/>
</dbReference>
<dbReference type="SUPFAM" id="SSF54211">
    <property type="entry name" value="Ribosomal protein S5 domain 2-like"/>
    <property type="match status" value="1"/>
</dbReference>
<evidence type="ECO:0000256" key="5">
    <source>
        <dbReference type="ARBA" id="ARBA00022605"/>
    </source>
</evidence>
<dbReference type="InterPro" id="IPR006204">
    <property type="entry name" value="GHMP_kinase_N_dom"/>
</dbReference>
<dbReference type="EMBL" id="LWDV01000008">
    <property type="protein sequence ID" value="OCL27270.1"/>
    <property type="molecule type" value="Genomic_DNA"/>
</dbReference>
<dbReference type="InterPro" id="IPR020568">
    <property type="entry name" value="Ribosomal_Su5_D2-typ_SF"/>
</dbReference>
<comment type="pathway">
    <text evidence="1 13">Amino-acid biosynthesis; L-threonine biosynthesis; L-threonine from L-aspartate: step 4/5.</text>
</comment>
<feature type="domain" description="GHMP kinase C-terminal" evidence="15">
    <location>
        <begin position="202"/>
        <end position="270"/>
    </location>
</feature>
<dbReference type="Pfam" id="PF08544">
    <property type="entry name" value="GHMP_kinases_C"/>
    <property type="match status" value="1"/>
</dbReference>
<keyword evidence="5 13" id="KW-0028">Amino-acid biosynthesis</keyword>
<accession>A0A1C0AAF3</accession>
<dbReference type="EC" id="2.7.1.39" evidence="3 13"/>
<protein>
    <recommendedName>
        <fullName evidence="4 13">Homoserine kinase</fullName>
        <shortName evidence="13">HK</shortName>
        <shortName evidence="13">HSK</shortName>
        <ecNumber evidence="3 13">2.7.1.39</ecNumber>
    </recommendedName>
</protein>
<proteinExistence type="inferred from homology"/>
<dbReference type="UniPathway" id="UPA00050">
    <property type="reaction ID" value="UER00064"/>
</dbReference>
<dbReference type="SUPFAM" id="SSF55060">
    <property type="entry name" value="GHMP Kinase, C-terminal domain"/>
    <property type="match status" value="1"/>
</dbReference>
<dbReference type="Gene3D" id="3.30.70.890">
    <property type="entry name" value="GHMP kinase, C-terminal domain"/>
    <property type="match status" value="1"/>
</dbReference>
<evidence type="ECO:0000256" key="12">
    <source>
        <dbReference type="ARBA" id="ARBA00049954"/>
    </source>
</evidence>
<comment type="catalytic activity">
    <reaction evidence="11 13">
        <text>L-homoserine + ATP = O-phospho-L-homoserine + ADP + H(+)</text>
        <dbReference type="Rhea" id="RHEA:13985"/>
        <dbReference type="ChEBI" id="CHEBI:15378"/>
        <dbReference type="ChEBI" id="CHEBI:30616"/>
        <dbReference type="ChEBI" id="CHEBI:57476"/>
        <dbReference type="ChEBI" id="CHEBI:57590"/>
        <dbReference type="ChEBI" id="CHEBI:456216"/>
        <dbReference type="EC" id="2.7.1.39"/>
    </reaction>
</comment>
<dbReference type="RefSeq" id="WP_068716981.1">
    <property type="nucleotide sequence ID" value="NZ_LWDV01000008.1"/>
</dbReference>
<dbReference type="PIRSF" id="PIRSF000676">
    <property type="entry name" value="Homoser_kin"/>
    <property type="match status" value="1"/>
</dbReference>
<dbReference type="InterPro" id="IPR006203">
    <property type="entry name" value="GHMP_knse_ATP-bd_CS"/>
</dbReference>
<keyword evidence="17" id="KW-1185">Reference proteome</keyword>
<comment type="similarity">
    <text evidence="2 13">Belongs to the GHMP kinase family. Homoserine kinase subfamily.</text>
</comment>
<dbReference type="GO" id="GO:0005737">
    <property type="term" value="C:cytoplasm"/>
    <property type="evidence" value="ECO:0007669"/>
    <property type="project" value="UniProtKB-SubCell"/>
</dbReference>
<sequence>MIKVEVPATTANLGPGFDTLGMSLELYNEVEVSEIEEGLEIEVVGYGSDELTTDESNLIYQSMERVFAKAGYFPKGLKIKLNNRIPLARGLGSSAAAIVGGLVAANKLSGEKLLMDQLVDLATEIEGHPDNVAPALLGGVVISTVKGSKVVYKKLAVPAKLKTVVCIPDYQLSTVKAREVLPTEVAFKDAVFNLSHTGLLLTGLLTEDYTLIKEALDDKLHQPYRQNLVPGLAEILREVKSDTLGVAISGSGPTVIAFTLDDEEKIGKKMVDIFAEHGLDSHYLITNPTNQGIIILED</sequence>
<comment type="caution">
    <text evidence="16">The sequence shown here is derived from an EMBL/GenBank/DDBJ whole genome shotgun (WGS) entry which is preliminary data.</text>
</comment>
<dbReference type="NCBIfam" id="TIGR00191">
    <property type="entry name" value="thrB"/>
    <property type="match status" value="1"/>
</dbReference>
<keyword evidence="10 13" id="KW-0067">ATP-binding</keyword>
<evidence type="ECO:0000256" key="4">
    <source>
        <dbReference type="ARBA" id="ARBA00017858"/>
    </source>
</evidence>
<evidence type="ECO:0000313" key="17">
    <source>
        <dbReference type="Proteomes" id="UP000093514"/>
    </source>
</evidence>
<feature type="binding site" evidence="13">
    <location>
        <begin position="86"/>
        <end position="96"/>
    </location>
    <ligand>
        <name>ATP</name>
        <dbReference type="ChEBI" id="CHEBI:30616"/>
    </ligand>
</feature>
<evidence type="ECO:0000313" key="16">
    <source>
        <dbReference type="EMBL" id="OCL27270.1"/>
    </source>
</evidence>
<gene>
    <name evidence="13" type="primary">thrB</name>
    <name evidence="16" type="ORF">U472_07320</name>
</gene>
<evidence type="ECO:0000256" key="7">
    <source>
        <dbReference type="ARBA" id="ARBA00022697"/>
    </source>
</evidence>
<evidence type="ECO:0000256" key="2">
    <source>
        <dbReference type="ARBA" id="ARBA00007370"/>
    </source>
</evidence>
<keyword evidence="8 13" id="KW-0547">Nucleotide-binding</keyword>
<keyword evidence="7 13" id="KW-0791">Threonine biosynthesis</keyword>
<dbReference type="PANTHER" id="PTHR20861">
    <property type="entry name" value="HOMOSERINE/4-DIPHOSPHOCYTIDYL-2-C-METHYL-D-ERYTHRITOL KINASE"/>
    <property type="match status" value="1"/>
</dbReference>
<dbReference type="NCBIfam" id="NF002288">
    <property type="entry name" value="PRK01212.1-4"/>
    <property type="match status" value="1"/>
</dbReference>
<comment type="function">
    <text evidence="12 13">Catalyzes the ATP-dependent phosphorylation of L-homoserine to L-homoserine phosphate.</text>
</comment>
<dbReference type="InterPro" id="IPR000870">
    <property type="entry name" value="Homoserine_kinase"/>
</dbReference>
<dbReference type="PROSITE" id="PS00627">
    <property type="entry name" value="GHMP_KINASES_ATP"/>
    <property type="match status" value="1"/>
</dbReference>
<dbReference type="PANTHER" id="PTHR20861:SF1">
    <property type="entry name" value="HOMOSERINE KINASE"/>
    <property type="match status" value="1"/>
</dbReference>
<dbReference type="PRINTS" id="PR00958">
    <property type="entry name" value="HOMSERKINASE"/>
</dbReference>
<evidence type="ECO:0000259" key="15">
    <source>
        <dbReference type="Pfam" id="PF08544"/>
    </source>
</evidence>
<evidence type="ECO:0000256" key="13">
    <source>
        <dbReference type="HAMAP-Rule" id="MF_00384"/>
    </source>
</evidence>
<evidence type="ECO:0000259" key="14">
    <source>
        <dbReference type="Pfam" id="PF00288"/>
    </source>
</evidence>
<dbReference type="InterPro" id="IPR014721">
    <property type="entry name" value="Ribsml_uS5_D2-typ_fold_subgr"/>
</dbReference>
<evidence type="ECO:0000256" key="1">
    <source>
        <dbReference type="ARBA" id="ARBA00005015"/>
    </source>
</evidence>
<evidence type="ECO:0000256" key="9">
    <source>
        <dbReference type="ARBA" id="ARBA00022777"/>
    </source>
</evidence>
<reference evidence="16 17" key="2">
    <citation type="submission" date="2016-08" db="EMBL/GenBank/DDBJ databases">
        <title>Orenia metallireducens sp. nov. strain Z6, a Novel Metal-reducing Firmicute from the Deep Subsurface.</title>
        <authorList>
            <person name="Maxim B.I."/>
            <person name="Kenneth K."/>
            <person name="Flynn T.M."/>
            <person name="Oloughlin E.J."/>
            <person name="Locke R.A."/>
            <person name="Weber J.R."/>
            <person name="Egan S.M."/>
            <person name="Mackie R.I."/>
            <person name="Cann I.K."/>
        </authorList>
    </citation>
    <scope>NUCLEOTIDE SEQUENCE [LARGE SCALE GENOMIC DNA]</scope>
    <source>
        <strain evidence="16 17">Z6</strain>
    </source>
</reference>